<dbReference type="GO" id="GO:0030170">
    <property type="term" value="F:pyridoxal phosphate binding"/>
    <property type="evidence" value="ECO:0007669"/>
    <property type="project" value="UniProtKB-UniRule"/>
</dbReference>
<evidence type="ECO:0000256" key="5">
    <source>
        <dbReference type="PIRNR" id="PIRNR038800"/>
    </source>
</evidence>
<reference evidence="6 7" key="1">
    <citation type="submission" date="2015-02" db="EMBL/GenBank/DDBJ databases">
        <authorList>
            <person name="Chooi Y.-H."/>
        </authorList>
    </citation>
    <scope>NUCLEOTIDE SEQUENCE [LARGE SCALE GENOMIC DNA]</scope>
    <source>
        <strain evidence="6">E3</strain>
    </source>
</reference>
<keyword evidence="7" id="KW-1185">Reference proteome</keyword>
<proteinExistence type="inferred from homology"/>
<accession>A0A0G4J873</accession>
<dbReference type="GO" id="GO:0030429">
    <property type="term" value="F:kynureninase activity"/>
    <property type="evidence" value="ECO:0007669"/>
    <property type="project" value="UniProtKB-UniRule"/>
</dbReference>
<dbReference type="InterPro" id="IPR015421">
    <property type="entry name" value="PyrdxlP-dep_Trfase_major"/>
</dbReference>
<dbReference type="Pfam" id="PF22580">
    <property type="entry name" value="KYNU_C"/>
    <property type="match status" value="1"/>
</dbReference>
<feature type="binding site" evidence="4">
    <location>
        <position position="233"/>
    </location>
    <ligand>
        <name>pyridoxal 5'-phosphate</name>
        <dbReference type="ChEBI" id="CHEBI:597326"/>
    </ligand>
</feature>
<evidence type="ECO:0000256" key="2">
    <source>
        <dbReference type="ARBA" id="ARBA00022801"/>
    </source>
</evidence>
<comment type="cofactor">
    <cofactor evidence="4 5">
        <name>pyridoxal 5'-phosphate</name>
        <dbReference type="ChEBI" id="CHEBI:597326"/>
    </cofactor>
</comment>
<dbReference type="OMA" id="LPGWNSH"/>
<comment type="subcellular location">
    <subcellularLocation>
        <location evidence="4 5">Cytoplasm</location>
    </subcellularLocation>
</comment>
<dbReference type="PIRSF" id="PIRSF038800">
    <property type="entry name" value="KYNU"/>
    <property type="match status" value="1"/>
</dbReference>
<keyword evidence="1 4" id="KW-0662">Pyridine nucleotide biosynthesis</keyword>
<evidence type="ECO:0000313" key="6">
    <source>
        <dbReference type="EMBL" id="CEP03491.1"/>
    </source>
</evidence>
<feature type="binding site" evidence="4">
    <location>
        <position position="306"/>
    </location>
    <ligand>
        <name>pyridoxal 5'-phosphate</name>
        <dbReference type="ChEBI" id="CHEBI:597326"/>
    </ligand>
</feature>
<dbReference type="InterPro" id="IPR010111">
    <property type="entry name" value="Kynureninase"/>
</dbReference>
<dbReference type="InterPro" id="IPR015424">
    <property type="entry name" value="PyrdxlP-dep_Trfase"/>
</dbReference>
<sequence length="507" mass="56276">MSIEQAMVTRGLAGESRAFALAMDEEDALARYRDEFAFPAGPDGRRGIYLCGNSLGLMSFRSRRYINEELDKWASVGVEGHFADKRPWARIDECVTGYMAEIVGARSVDEVAVMNSLSVNLHLLLMAFFRPTSTRYKILVEDGLFCSDSHIVMSQLRYHGLDPSSALVKLRPLPGQTCLRTDDIVKCIHELGDSLALVMFPGVQYYTGQLFDIGVISAAAHAVGAYVGWDLAHAVGNAVRGTIQEGPCCQVTAQEQVLHLHDHNADFAVWCSYKYLNSGPGGIAGAFLHERHHGNEALLEKRLEGWWGQRLADRFAMKAVHNPVPGAQSFQMSYVSNEPDPVEWILMVHGRNPCVLAIVSLLGSLEVWNENTTAWVLLTTLVQIFHEATMQNIADKQVLITGYLEYLIKQTFTGDEVEQLTPPEPKNRGSQISLRFRGVPVRQVHARLTAMGVISDVRDPDSIRVCPAPLYNSFIDVLNFSSILRKAFDETRSLSQTSALLDANSHI</sequence>
<comment type="catalytic activity">
    <reaction evidence="4 5">
        <text>L-kynurenine + H2O = anthranilate + L-alanine + H(+)</text>
        <dbReference type="Rhea" id="RHEA:16813"/>
        <dbReference type="ChEBI" id="CHEBI:15377"/>
        <dbReference type="ChEBI" id="CHEBI:15378"/>
        <dbReference type="ChEBI" id="CHEBI:16567"/>
        <dbReference type="ChEBI" id="CHEBI:57959"/>
        <dbReference type="ChEBI" id="CHEBI:57972"/>
        <dbReference type="EC" id="3.7.1.3"/>
    </reaction>
</comment>
<comment type="pathway">
    <text evidence="4 5">Cofactor biosynthesis; NAD(+) biosynthesis; quinolinate from L-kynurenine: step 2/3.</text>
</comment>
<dbReference type="STRING" id="37360.A0A0G4J873"/>
<comment type="caution">
    <text evidence="4">Lacks conserved residue(s) required for the propagation of feature annotation.</text>
</comment>
<keyword evidence="3 4" id="KW-0663">Pyridoxal phosphate</keyword>
<dbReference type="Gene3D" id="3.90.1150.10">
    <property type="entry name" value="Aspartate Aminotransferase, domain 1"/>
    <property type="match status" value="1"/>
</dbReference>
<organism evidence="6 7">
    <name type="scientific">Plasmodiophora brassicae</name>
    <name type="common">Clubroot disease agent</name>
    <dbReference type="NCBI Taxonomy" id="37360"/>
    <lineage>
        <taxon>Eukaryota</taxon>
        <taxon>Sar</taxon>
        <taxon>Rhizaria</taxon>
        <taxon>Endomyxa</taxon>
        <taxon>Phytomyxea</taxon>
        <taxon>Plasmodiophorida</taxon>
        <taxon>Plasmodiophoridae</taxon>
        <taxon>Plasmodiophora</taxon>
    </lineage>
</organism>
<protein>
    <recommendedName>
        <fullName evidence="4 5">Kynureninase</fullName>
        <ecNumber evidence="4 5">3.7.1.3</ecNumber>
    </recommendedName>
    <alternativeName>
        <fullName evidence="4">L-kynurenine hydrolase</fullName>
    </alternativeName>
</protein>
<feature type="binding site" evidence="4">
    <location>
        <position position="118"/>
    </location>
    <ligand>
        <name>pyridoxal 5'-phosphate</name>
        <dbReference type="ChEBI" id="CHEBI:597326"/>
    </ligand>
</feature>
<feature type="binding site" evidence="4">
    <location>
        <position position="230"/>
    </location>
    <ligand>
        <name>pyridoxal 5'-phosphate</name>
        <dbReference type="ChEBI" id="CHEBI:597326"/>
    </ligand>
</feature>
<keyword evidence="4 5" id="KW-0963">Cytoplasm</keyword>
<dbReference type="GO" id="GO:0019441">
    <property type="term" value="P:L-tryptophan catabolic process to kynurenine"/>
    <property type="evidence" value="ECO:0007669"/>
    <property type="project" value="TreeGrafter"/>
</dbReference>
<dbReference type="UniPathway" id="UPA00253">
    <property type="reaction ID" value="UER00329"/>
</dbReference>
<dbReference type="InterPro" id="IPR015422">
    <property type="entry name" value="PyrdxlP-dep_Trfase_small"/>
</dbReference>
<evidence type="ECO:0000256" key="1">
    <source>
        <dbReference type="ARBA" id="ARBA00022642"/>
    </source>
</evidence>
<feature type="binding site" evidence="4">
    <location>
        <position position="117"/>
    </location>
    <ligand>
        <name>pyridoxal 5'-phosphate</name>
        <dbReference type="ChEBI" id="CHEBI:597326"/>
    </ligand>
</feature>
<comment type="function">
    <text evidence="4 5">Catalyzes the cleavage of L-kynurenine (L-Kyn) and L-3-hydroxykynurenine (L-3OHKyn) into anthranilic acid (AA) and 3-hydroxyanthranilic acid (3-OHAA), respectively.</text>
</comment>
<dbReference type="UniPathway" id="UPA00334">
    <property type="reaction ID" value="UER00455"/>
</dbReference>
<dbReference type="PANTHER" id="PTHR14084:SF0">
    <property type="entry name" value="KYNURENINASE"/>
    <property type="match status" value="1"/>
</dbReference>
<evidence type="ECO:0000256" key="3">
    <source>
        <dbReference type="ARBA" id="ARBA00022898"/>
    </source>
</evidence>
<keyword evidence="2 4" id="KW-0378">Hydrolase</keyword>
<dbReference type="AlphaFoldDB" id="A0A0G4J873"/>
<comment type="pathway">
    <text evidence="4 5">Amino-acid degradation; L-kynurenine degradation; L-alanine and anthranilate from L-kynurenine: step 1/1.</text>
</comment>
<feature type="modified residue" description="N6-(pyridoxal phosphate)lysine" evidence="4">
    <location>
        <position position="274"/>
    </location>
</feature>
<name>A0A0G4J873_PLABS</name>
<feature type="binding site" evidence="4">
    <location>
        <position position="352"/>
    </location>
    <ligand>
        <name>pyridoxal 5'-phosphate</name>
        <dbReference type="ChEBI" id="CHEBI:597326"/>
    </ligand>
</feature>
<dbReference type="GO" id="GO:0097053">
    <property type="term" value="P:L-kynurenine catabolic process"/>
    <property type="evidence" value="ECO:0007669"/>
    <property type="project" value="UniProtKB-UniRule"/>
</dbReference>
<dbReference type="EMBL" id="CDSF01000145">
    <property type="protein sequence ID" value="CEP03491.1"/>
    <property type="molecule type" value="Genomic_DNA"/>
</dbReference>
<dbReference type="OrthoDB" id="5978656at2759"/>
<dbReference type="GO" id="GO:0005737">
    <property type="term" value="C:cytoplasm"/>
    <property type="evidence" value="ECO:0007669"/>
    <property type="project" value="UniProtKB-SubCell"/>
</dbReference>
<dbReference type="HAMAP" id="MF_01970">
    <property type="entry name" value="Kynureninase"/>
    <property type="match status" value="1"/>
</dbReference>
<dbReference type="Gene3D" id="3.40.640.10">
    <property type="entry name" value="Type I PLP-dependent aspartate aminotransferase-like (Major domain)"/>
    <property type="match status" value="1"/>
</dbReference>
<evidence type="ECO:0000256" key="4">
    <source>
        <dbReference type="HAMAP-Rule" id="MF_03017"/>
    </source>
</evidence>
<dbReference type="GO" id="GO:0019805">
    <property type="term" value="P:quinolinate biosynthetic process"/>
    <property type="evidence" value="ECO:0007669"/>
    <property type="project" value="UniProtKB-UniRule"/>
</dbReference>
<dbReference type="EC" id="3.7.1.3" evidence="4 5"/>
<comment type="similarity">
    <text evidence="4 5">Belongs to the kynureninase family.</text>
</comment>
<feature type="binding site" evidence="4">
    <location>
        <position position="273"/>
    </location>
    <ligand>
        <name>pyridoxal 5'-phosphate</name>
        <dbReference type="ChEBI" id="CHEBI:597326"/>
    </ligand>
</feature>
<dbReference type="GO" id="GO:0034354">
    <property type="term" value="P:'de novo' NAD+ biosynthetic process from L-tryptophan"/>
    <property type="evidence" value="ECO:0007669"/>
    <property type="project" value="UniProtKB-UniRule"/>
</dbReference>
<dbReference type="GO" id="GO:0043420">
    <property type="term" value="P:anthranilate metabolic process"/>
    <property type="evidence" value="ECO:0007669"/>
    <property type="project" value="UniProtKB-UniRule"/>
</dbReference>
<gene>
    <name evidence="4" type="primary">KYNU</name>
    <name evidence="6" type="ORF">PBRA_009376</name>
</gene>
<evidence type="ECO:0000313" key="7">
    <source>
        <dbReference type="Proteomes" id="UP000039324"/>
    </source>
</evidence>
<dbReference type="Proteomes" id="UP000039324">
    <property type="component" value="Unassembled WGS sequence"/>
</dbReference>
<comment type="subunit">
    <text evidence="4 5">Homodimer.</text>
</comment>
<dbReference type="SUPFAM" id="SSF53383">
    <property type="entry name" value="PLP-dependent transferases"/>
    <property type="match status" value="1"/>
</dbReference>
<comment type="catalytic activity">
    <reaction evidence="5">
        <text>3-hydroxy-L-kynurenine + H2O = 3-hydroxyanthranilate + L-alanine + H(+)</text>
        <dbReference type="Rhea" id="RHEA:25143"/>
        <dbReference type="ChEBI" id="CHEBI:15377"/>
        <dbReference type="ChEBI" id="CHEBI:15378"/>
        <dbReference type="ChEBI" id="CHEBI:36559"/>
        <dbReference type="ChEBI" id="CHEBI:57972"/>
        <dbReference type="ChEBI" id="CHEBI:58125"/>
        <dbReference type="EC" id="3.7.1.3"/>
    </reaction>
</comment>
<dbReference type="PANTHER" id="PTHR14084">
    <property type="entry name" value="KYNURENINASE"/>
    <property type="match status" value="1"/>
</dbReference>